<evidence type="ECO:0000256" key="9">
    <source>
        <dbReference type="ARBA" id="ARBA00023134"/>
    </source>
</evidence>
<evidence type="ECO:0000313" key="14">
    <source>
        <dbReference type="Proteomes" id="UP001208017"/>
    </source>
</evidence>
<sequence length="355" mass="39990">MKLETLGWNSFFAEPFAHQFADTAYTVGRVALEHKHIYRVYSEHGELLAEIAGKMRHNALGREDYPAVGDWVVVSARPEEGKATVHAILPRKSKFSRKVAGTVTEEQIVATNVDTVFLVNALNRDFNVRKIERYLLMAWESGANPVIILSKADLCDDVEEKVRAVESVAIGVPIHVVSSLDNIGVDELRPYLGEGRTIALLGSSGVGKSTLINRLHGHEVMDTGSIREDDDRGRHTTTHRELILLPAGGILIDTPGMRELQLWETGDSFEESFKDIEELAESCYYRDCTHAKEPDCAVRGALADGTLDQGRWNNYVKLQKEAAYLARKEDQRLQLAEKEKWKKINQSQRKMKHRK</sequence>
<evidence type="ECO:0000259" key="12">
    <source>
        <dbReference type="PROSITE" id="PS51721"/>
    </source>
</evidence>
<evidence type="ECO:0000256" key="4">
    <source>
        <dbReference type="ARBA" id="ARBA00022730"/>
    </source>
</evidence>
<dbReference type="HAMAP" id="MF_01820">
    <property type="entry name" value="GTPase_RsgA"/>
    <property type="match status" value="1"/>
</dbReference>
<evidence type="ECO:0000256" key="8">
    <source>
        <dbReference type="ARBA" id="ARBA00022884"/>
    </source>
</evidence>
<keyword evidence="9 10" id="KW-0342">GTP-binding</keyword>
<dbReference type="PROSITE" id="PS50936">
    <property type="entry name" value="ENGC_GTPASE"/>
    <property type="match status" value="1"/>
</dbReference>
<dbReference type="CDD" id="cd01854">
    <property type="entry name" value="YjeQ_EngC"/>
    <property type="match status" value="1"/>
</dbReference>
<dbReference type="InterPro" id="IPR012340">
    <property type="entry name" value="NA-bd_OB-fold"/>
</dbReference>
<feature type="binding site" evidence="10">
    <location>
        <begin position="202"/>
        <end position="210"/>
    </location>
    <ligand>
        <name>GTP</name>
        <dbReference type="ChEBI" id="CHEBI:37565"/>
    </ligand>
</feature>
<dbReference type="Pfam" id="PF03193">
    <property type="entry name" value="RsgA_GTPase"/>
    <property type="match status" value="1"/>
</dbReference>
<dbReference type="Gene3D" id="1.10.40.50">
    <property type="entry name" value="Probable gtpase engc, domain 3"/>
    <property type="match status" value="1"/>
</dbReference>
<feature type="binding site" evidence="10">
    <location>
        <position position="283"/>
    </location>
    <ligand>
        <name>Zn(2+)</name>
        <dbReference type="ChEBI" id="CHEBI:29105"/>
    </ligand>
</feature>
<feature type="domain" description="EngC GTPase" evidence="11">
    <location>
        <begin position="111"/>
        <end position="258"/>
    </location>
</feature>
<keyword evidence="2 10" id="KW-0690">Ribosome biogenesis</keyword>
<organism evidence="13 14">
    <name type="scientific">Tumebacillus lacus</name>
    <dbReference type="NCBI Taxonomy" id="2995335"/>
    <lineage>
        <taxon>Bacteria</taxon>
        <taxon>Bacillati</taxon>
        <taxon>Bacillota</taxon>
        <taxon>Bacilli</taxon>
        <taxon>Bacillales</taxon>
        <taxon>Alicyclobacillaceae</taxon>
        <taxon>Tumebacillus</taxon>
    </lineage>
</organism>
<keyword evidence="1 10" id="KW-0963">Cytoplasm</keyword>
<keyword evidence="4 10" id="KW-0699">rRNA-binding</keyword>
<comment type="subcellular location">
    <subcellularLocation>
        <location evidence="10">Cytoplasm</location>
    </subcellularLocation>
</comment>
<dbReference type="InterPro" id="IPR004881">
    <property type="entry name" value="Ribosome_biogen_GTPase_RsgA"/>
</dbReference>
<feature type="binding site" evidence="10">
    <location>
        <position position="296"/>
    </location>
    <ligand>
        <name>Zn(2+)</name>
        <dbReference type="ChEBI" id="CHEBI:29105"/>
    </ligand>
</feature>
<proteinExistence type="inferred from homology"/>
<reference evidence="13 14" key="1">
    <citation type="submission" date="2022-11" db="EMBL/GenBank/DDBJ databases">
        <title>Study of microbial diversity in lake waters.</title>
        <authorList>
            <person name="Zhang J."/>
        </authorList>
    </citation>
    <scope>NUCLEOTIDE SEQUENCE [LARGE SCALE GENOMIC DNA]</scope>
    <source>
        <strain evidence="13 14">DT12</strain>
    </source>
</reference>
<accession>A0ABT3X2M0</accession>
<keyword evidence="7 10" id="KW-0862">Zinc</keyword>
<dbReference type="PANTHER" id="PTHR32120:SF10">
    <property type="entry name" value="SMALL RIBOSOMAL SUBUNIT BIOGENESIS GTPASE RSGA"/>
    <property type="match status" value="1"/>
</dbReference>
<evidence type="ECO:0000256" key="1">
    <source>
        <dbReference type="ARBA" id="ARBA00022490"/>
    </source>
</evidence>
<dbReference type="PROSITE" id="PS51721">
    <property type="entry name" value="G_CP"/>
    <property type="match status" value="1"/>
</dbReference>
<feature type="binding site" evidence="10">
    <location>
        <begin position="150"/>
        <end position="153"/>
    </location>
    <ligand>
        <name>GTP</name>
        <dbReference type="ChEBI" id="CHEBI:37565"/>
    </ligand>
</feature>
<gene>
    <name evidence="10 13" type="primary">rsgA</name>
    <name evidence="13" type="ORF">OS242_14395</name>
</gene>
<dbReference type="EC" id="3.6.1.-" evidence="10"/>
<dbReference type="NCBIfam" id="TIGR00157">
    <property type="entry name" value="ribosome small subunit-dependent GTPase A"/>
    <property type="match status" value="1"/>
</dbReference>
<feature type="domain" description="CP-type G" evidence="12">
    <location>
        <begin position="103"/>
        <end position="260"/>
    </location>
</feature>
<name>A0ABT3X2M0_9BACL</name>
<protein>
    <recommendedName>
        <fullName evidence="10">Small ribosomal subunit biogenesis GTPase RsgA</fullName>
        <ecNumber evidence="10">3.6.1.-</ecNumber>
    </recommendedName>
</protein>
<evidence type="ECO:0000256" key="5">
    <source>
        <dbReference type="ARBA" id="ARBA00022741"/>
    </source>
</evidence>
<comment type="subunit">
    <text evidence="10">Monomer. Associates with 30S ribosomal subunit, binds 16S rRNA.</text>
</comment>
<evidence type="ECO:0000313" key="13">
    <source>
        <dbReference type="EMBL" id="MCX7571138.1"/>
    </source>
</evidence>
<dbReference type="SUPFAM" id="SSF52540">
    <property type="entry name" value="P-loop containing nucleoside triphosphate hydrolases"/>
    <property type="match status" value="1"/>
</dbReference>
<dbReference type="Gene3D" id="3.40.50.300">
    <property type="entry name" value="P-loop containing nucleotide triphosphate hydrolases"/>
    <property type="match status" value="1"/>
</dbReference>
<comment type="similarity">
    <text evidence="10">Belongs to the TRAFAC class YlqF/YawG GTPase family. RsgA subfamily.</text>
</comment>
<keyword evidence="5 10" id="KW-0547">Nucleotide-binding</keyword>
<comment type="cofactor">
    <cofactor evidence="10">
        <name>Zn(2+)</name>
        <dbReference type="ChEBI" id="CHEBI:29105"/>
    </cofactor>
    <text evidence="10">Binds 1 zinc ion per subunit.</text>
</comment>
<dbReference type="PANTHER" id="PTHR32120">
    <property type="entry name" value="SMALL RIBOSOMAL SUBUNIT BIOGENESIS GTPASE RSGA"/>
    <property type="match status" value="1"/>
</dbReference>
<keyword evidence="14" id="KW-1185">Reference proteome</keyword>
<evidence type="ECO:0000256" key="6">
    <source>
        <dbReference type="ARBA" id="ARBA00022801"/>
    </source>
</evidence>
<comment type="caution">
    <text evidence="13">The sequence shown here is derived from an EMBL/GenBank/DDBJ whole genome shotgun (WGS) entry which is preliminary data.</text>
</comment>
<evidence type="ECO:0000256" key="3">
    <source>
        <dbReference type="ARBA" id="ARBA00022723"/>
    </source>
</evidence>
<comment type="function">
    <text evidence="10">One of several proteins that assist in the late maturation steps of the functional core of the 30S ribosomal subunit. Helps release RbfA from mature subunits. May play a role in the assembly of ribosomal proteins into the subunit. Circularly permuted GTPase that catalyzes slow GTP hydrolysis, GTPase activity is stimulated by the 30S ribosomal subunit.</text>
</comment>
<evidence type="ECO:0000259" key="11">
    <source>
        <dbReference type="PROSITE" id="PS50936"/>
    </source>
</evidence>
<keyword evidence="8 10" id="KW-0694">RNA-binding</keyword>
<dbReference type="RefSeq" id="WP_267152390.1">
    <property type="nucleotide sequence ID" value="NZ_JAPMLT010000009.1"/>
</dbReference>
<dbReference type="Proteomes" id="UP001208017">
    <property type="component" value="Unassembled WGS sequence"/>
</dbReference>
<keyword evidence="6 10" id="KW-0378">Hydrolase</keyword>
<keyword evidence="3 10" id="KW-0479">Metal-binding</keyword>
<dbReference type="SUPFAM" id="SSF50249">
    <property type="entry name" value="Nucleic acid-binding proteins"/>
    <property type="match status" value="1"/>
</dbReference>
<evidence type="ECO:0000256" key="2">
    <source>
        <dbReference type="ARBA" id="ARBA00022517"/>
    </source>
</evidence>
<dbReference type="InterPro" id="IPR010914">
    <property type="entry name" value="RsgA_GTPase_dom"/>
</dbReference>
<feature type="binding site" evidence="10">
    <location>
        <position position="290"/>
    </location>
    <ligand>
        <name>Zn(2+)</name>
        <dbReference type="ChEBI" id="CHEBI:29105"/>
    </ligand>
</feature>
<feature type="binding site" evidence="10">
    <location>
        <position position="288"/>
    </location>
    <ligand>
        <name>Zn(2+)</name>
        <dbReference type="ChEBI" id="CHEBI:29105"/>
    </ligand>
</feature>
<dbReference type="EMBL" id="JAPMLT010000009">
    <property type="protein sequence ID" value="MCX7571138.1"/>
    <property type="molecule type" value="Genomic_DNA"/>
</dbReference>
<dbReference type="InterPro" id="IPR027417">
    <property type="entry name" value="P-loop_NTPase"/>
</dbReference>
<dbReference type="InterPro" id="IPR030378">
    <property type="entry name" value="G_CP_dom"/>
</dbReference>
<evidence type="ECO:0000256" key="7">
    <source>
        <dbReference type="ARBA" id="ARBA00022833"/>
    </source>
</evidence>
<evidence type="ECO:0000256" key="10">
    <source>
        <dbReference type="HAMAP-Rule" id="MF_01820"/>
    </source>
</evidence>